<feature type="transmembrane region" description="Helical" evidence="6">
    <location>
        <begin position="223"/>
        <end position="241"/>
    </location>
</feature>
<dbReference type="EMBL" id="JAAOCP010000006">
    <property type="protein sequence ID" value="MBJ7639015.1"/>
    <property type="molecule type" value="Genomic_DNA"/>
</dbReference>
<organism evidence="8 9">
    <name type="scientific">Weissella confusa</name>
    <name type="common">Lactobacillus confusus</name>
    <dbReference type="NCBI Taxonomy" id="1583"/>
    <lineage>
        <taxon>Bacteria</taxon>
        <taxon>Bacillati</taxon>
        <taxon>Bacillota</taxon>
        <taxon>Bacilli</taxon>
        <taxon>Lactobacillales</taxon>
        <taxon>Lactobacillaceae</taxon>
        <taxon>Weissella</taxon>
    </lineage>
</organism>
<evidence type="ECO:0000256" key="1">
    <source>
        <dbReference type="ARBA" id="ARBA00004141"/>
    </source>
</evidence>
<evidence type="ECO:0000313" key="9">
    <source>
        <dbReference type="Proteomes" id="UP000728106"/>
    </source>
</evidence>
<feature type="transmembrane region" description="Helical" evidence="6">
    <location>
        <begin position="6"/>
        <end position="26"/>
    </location>
</feature>
<keyword evidence="5 6" id="KW-0472">Membrane</keyword>
<name>A0A329G4R5_WEICO</name>
<dbReference type="Proteomes" id="UP000808038">
    <property type="component" value="Unassembled WGS sequence"/>
</dbReference>
<reference evidence="8 9" key="2">
    <citation type="journal article" date="2021" name="Int. J. Food Microbiol.">
        <title>Safety demonstration of a microbial species for use in the food chain: Weissella confusa.</title>
        <authorList>
            <person name="Bourdichon F."/>
            <person name="Patrone V."/>
            <person name="Fontana A."/>
            <person name="Milani G."/>
            <person name="Morelli L."/>
        </authorList>
    </citation>
    <scope>NUCLEOTIDE SEQUENCE [LARGE SCALE GENOMIC DNA]</scope>
    <source>
        <strain evidence="7">CCUG 30943</strain>
        <strain evidence="8 9">CCUG 43002</strain>
    </source>
</reference>
<dbReference type="EMBL" id="JAAOCX010000004">
    <property type="protein sequence ID" value="MBJ7632365.1"/>
    <property type="molecule type" value="Genomic_DNA"/>
</dbReference>
<dbReference type="Pfam" id="PF03741">
    <property type="entry name" value="TerC"/>
    <property type="match status" value="1"/>
</dbReference>
<protein>
    <submittedName>
        <fullName evidence="8">TerC family protein</fullName>
    </submittedName>
</protein>
<feature type="transmembrane region" description="Helical" evidence="6">
    <location>
        <begin position="253"/>
        <end position="271"/>
    </location>
</feature>
<evidence type="ECO:0000313" key="7">
    <source>
        <dbReference type="EMBL" id="MBJ7632365.1"/>
    </source>
</evidence>
<accession>A0A329G4R5</accession>
<dbReference type="GO" id="GO:0016020">
    <property type="term" value="C:membrane"/>
    <property type="evidence" value="ECO:0007669"/>
    <property type="project" value="UniProtKB-SubCell"/>
</dbReference>
<dbReference type="NCBIfam" id="TIGR03718">
    <property type="entry name" value="R_switched_Alx"/>
    <property type="match status" value="1"/>
</dbReference>
<feature type="transmembrane region" description="Helical" evidence="6">
    <location>
        <begin position="38"/>
        <end position="60"/>
    </location>
</feature>
<keyword evidence="9" id="KW-1185">Reference proteome</keyword>
<dbReference type="PANTHER" id="PTHR30238">
    <property type="entry name" value="MEMBRANE BOUND PREDICTED REDOX MODULATOR"/>
    <property type="match status" value="1"/>
</dbReference>
<proteinExistence type="inferred from homology"/>
<dbReference type="Proteomes" id="UP000728106">
    <property type="component" value="Unassembled WGS sequence"/>
</dbReference>
<evidence type="ECO:0000256" key="4">
    <source>
        <dbReference type="ARBA" id="ARBA00022989"/>
    </source>
</evidence>
<dbReference type="RefSeq" id="WP_004560160.1">
    <property type="nucleotide sequence ID" value="NZ_ALXH01000072.1"/>
</dbReference>
<feature type="transmembrane region" description="Helical" evidence="6">
    <location>
        <begin position="104"/>
        <end position="125"/>
    </location>
</feature>
<feature type="transmembrane region" description="Helical" evidence="6">
    <location>
        <begin position="194"/>
        <end position="217"/>
    </location>
</feature>
<comment type="caution">
    <text evidence="8">The sequence shown here is derived from an EMBL/GenBank/DDBJ whole genome shotgun (WGS) entry which is preliminary data.</text>
</comment>
<feature type="transmembrane region" description="Helical" evidence="6">
    <location>
        <begin position="287"/>
        <end position="308"/>
    </location>
</feature>
<gene>
    <name evidence="8" type="ORF">HAU20_06385</name>
    <name evidence="7" type="ORF">HAU43_04580</name>
</gene>
<dbReference type="PANTHER" id="PTHR30238:SF0">
    <property type="entry name" value="THYLAKOID MEMBRANE PROTEIN TERC, CHLOROPLASTIC"/>
    <property type="match status" value="1"/>
</dbReference>
<comment type="similarity">
    <text evidence="2">Belongs to the TerC family.</text>
</comment>
<evidence type="ECO:0000256" key="5">
    <source>
        <dbReference type="ARBA" id="ARBA00023136"/>
    </source>
</evidence>
<comment type="subcellular location">
    <subcellularLocation>
        <location evidence="1">Membrane</location>
        <topology evidence="1">Multi-pass membrane protein</topology>
    </subcellularLocation>
</comment>
<feature type="transmembrane region" description="Helical" evidence="6">
    <location>
        <begin position="131"/>
        <end position="149"/>
    </location>
</feature>
<evidence type="ECO:0000256" key="2">
    <source>
        <dbReference type="ARBA" id="ARBA00007511"/>
    </source>
</evidence>
<keyword evidence="4 6" id="KW-1133">Transmembrane helix</keyword>
<evidence type="ECO:0000313" key="8">
    <source>
        <dbReference type="EMBL" id="MBJ7639015.1"/>
    </source>
</evidence>
<dbReference type="InterPro" id="IPR005496">
    <property type="entry name" value="Integral_membrane_TerC"/>
</dbReference>
<evidence type="ECO:0000256" key="3">
    <source>
        <dbReference type="ARBA" id="ARBA00022692"/>
    </source>
</evidence>
<feature type="transmembrane region" description="Helical" evidence="6">
    <location>
        <begin position="80"/>
        <end position="97"/>
    </location>
</feature>
<reference evidence="8" key="1">
    <citation type="submission" date="2020-02" db="EMBL/GenBank/DDBJ databases">
        <authorList>
            <person name="Fontana A."/>
            <person name="Patrone V."/>
            <person name="Morelli L."/>
        </authorList>
    </citation>
    <scope>NUCLEOTIDE SEQUENCE</scope>
    <source>
        <strain evidence="7">CCUG 30943</strain>
        <strain evidence="8">CCUG 43002</strain>
    </source>
</reference>
<dbReference type="InterPro" id="IPR022369">
    <property type="entry name" value="Integral_membrane_TerC_rswitch"/>
</dbReference>
<evidence type="ECO:0000256" key="6">
    <source>
        <dbReference type="SAM" id="Phobius"/>
    </source>
</evidence>
<dbReference type="AlphaFoldDB" id="A0A329G4R5"/>
<dbReference type="GeneID" id="57977965"/>
<sequence length="317" mass="35970">MEVSLWIWVAFFAFVIVMLALDLGIFNKENTVPTFEKSLMMTGMWVALAFIFAGGIWYFAGSDHALDFVTGYLLEESLSVDNLFIFILVFSFFGIEAKYQHRVLFWGVFGALVMRVLFILGGAALLQRFDWLMYIFGAFLVYTGLKMLFEKEANQNLDDSRLIKTLRKILPIKDDYTEPHFIIKEDGRHYVTKFLVALIFIEASDLLFAVDSIPAVLAVTQDTFIVVTSNIFAILGLRSLYFALSKLLPMFRYIKYALAIILAFIGAKMLINEGGKMFGWEFEISNAVSLIVIVGLLALAIVSSIIVARVQARREFK</sequence>
<keyword evidence="3 6" id="KW-0812">Transmembrane</keyword>